<accession>A0AAN6ZTU8</accession>
<comment type="caution">
    <text evidence="2">The sequence shown here is derived from an EMBL/GenBank/DDBJ whole genome shotgun (WGS) entry which is preliminary data.</text>
</comment>
<dbReference type="Pfam" id="PF11327">
    <property type="entry name" value="Egh16-like"/>
    <property type="match status" value="1"/>
</dbReference>
<evidence type="ECO:0000256" key="1">
    <source>
        <dbReference type="SAM" id="SignalP"/>
    </source>
</evidence>
<feature type="signal peptide" evidence="1">
    <location>
        <begin position="1"/>
        <end position="17"/>
    </location>
</feature>
<organism evidence="2 3">
    <name type="scientific">Chaetomidium leptoderma</name>
    <dbReference type="NCBI Taxonomy" id="669021"/>
    <lineage>
        <taxon>Eukaryota</taxon>
        <taxon>Fungi</taxon>
        <taxon>Dikarya</taxon>
        <taxon>Ascomycota</taxon>
        <taxon>Pezizomycotina</taxon>
        <taxon>Sordariomycetes</taxon>
        <taxon>Sordariomycetidae</taxon>
        <taxon>Sordariales</taxon>
        <taxon>Chaetomiaceae</taxon>
        <taxon>Chaetomidium</taxon>
    </lineage>
</organism>
<name>A0AAN6ZTU8_9PEZI</name>
<dbReference type="InterPro" id="IPR021476">
    <property type="entry name" value="Egh16-like"/>
</dbReference>
<dbReference type="PANTHER" id="PTHR34618">
    <property type="entry name" value="SURFACE PROTEIN MAS1, PUTATIVE-RELATED"/>
    <property type="match status" value="1"/>
</dbReference>
<protein>
    <submittedName>
        <fullName evidence="2">GEgh16 protein</fullName>
    </submittedName>
</protein>
<dbReference type="AlphaFoldDB" id="A0AAN6ZTU8"/>
<sequence length="141" mass="14461">MFAQILPLAALVALVDAHGVILAAQGDAGSPPSVGFQVSDAIARNCTTISPCQMDSTIIRDAEIAAETVTENALAAHEVTQVQSGTQMQVTIHQVNADGAGPYSCDLDEGSNTCIISHNLTVTNNIPGANAGCAAWGGWWG</sequence>
<gene>
    <name evidence="2" type="ORF">C8A00DRAFT_37522</name>
</gene>
<keyword evidence="3" id="KW-1185">Reference proteome</keyword>
<keyword evidence="1" id="KW-0732">Signal</keyword>
<reference evidence="2" key="2">
    <citation type="submission" date="2023-05" db="EMBL/GenBank/DDBJ databases">
        <authorList>
            <consortium name="Lawrence Berkeley National Laboratory"/>
            <person name="Steindorff A."/>
            <person name="Hensen N."/>
            <person name="Bonometti L."/>
            <person name="Westerberg I."/>
            <person name="Brannstrom I.O."/>
            <person name="Guillou S."/>
            <person name="Cros-Aarteil S."/>
            <person name="Calhoun S."/>
            <person name="Haridas S."/>
            <person name="Kuo A."/>
            <person name="Mondo S."/>
            <person name="Pangilinan J."/>
            <person name="Riley R."/>
            <person name="Labutti K."/>
            <person name="Andreopoulos B."/>
            <person name="Lipzen A."/>
            <person name="Chen C."/>
            <person name="Yanf M."/>
            <person name="Daum C."/>
            <person name="Ng V."/>
            <person name="Clum A."/>
            <person name="Ohm R."/>
            <person name="Martin F."/>
            <person name="Silar P."/>
            <person name="Natvig D."/>
            <person name="Lalanne C."/>
            <person name="Gautier V."/>
            <person name="Ament-Velasquez S.L."/>
            <person name="Kruys A."/>
            <person name="Hutchinson M.I."/>
            <person name="Powell A.J."/>
            <person name="Barry K."/>
            <person name="Miller A.N."/>
            <person name="Grigoriev I.V."/>
            <person name="Debuchy R."/>
            <person name="Gladieux P."/>
            <person name="Thoren M.H."/>
            <person name="Johannesson H."/>
        </authorList>
    </citation>
    <scope>NUCLEOTIDE SEQUENCE</scope>
    <source>
        <strain evidence="2">CBS 538.74</strain>
    </source>
</reference>
<reference evidence="2" key="1">
    <citation type="journal article" date="2023" name="Mol. Phylogenet. Evol.">
        <title>Genome-scale phylogeny and comparative genomics of the fungal order Sordariales.</title>
        <authorList>
            <person name="Hensen N."/>
            <person name="Bonometti L."/>
            <person name="Westerberg I."/>
            <person name="Brannstrom I.O."/>
            <person name="Guillou S."/>
            <person name="Cros-Aarteil S."/>
            <person name="Calhoun S."/>
            <person name="Haridas S."/>
            <person name="Kuo A."/>
            <person name="Mondo S."/>
            <person name="Pangilinan J."/>
            <person name="Riley R."/>
            <person name="LaButti K."/>
            <person name="Andreopoulos B."/>
            <person name="Lipzen A."/>
            <person name="Chen C."/>
            <person name="Yan M."/>
            <person name="Daum C."/>
            <person name="Ng V."/>
            <person name="Clum A."/>
            <person name="Steindorff A."/>
            <person name="Ohm R.A."/>
            <person name="Martin F."/>
            <person name="Silar P."/>
            <person name="Natvig D.O."/>
            <person name="Lalanne C."/>
            <person name="Gautier V."/>
            <person name="Ament-Velasquez S.L."/>
            <person name="Kruys A."/>
            <person name="Hutchinson M.I."/>
            <person name="Powell A.J."/>
            <person name="Barry K."/>
            <person name="Miller A.N."/>
            <person name="Grigoriev I.V."/>
            <person name="Debuchy R."/>
            <person name="Gladieux P."/>
            <person name="Hiltunen Thoren M."/>
            <person name="Johannesson H."/>
        </authorList>
    </citation>
    <scope>NUCLEOTIDE SEQUENCE</scope>
    <source>
        <strain evidence="2">CBS 538.74</strain>
    </source>
</reference>
<dbReference type="EMBL" id="MU857116">
    <property type="protein sequence ID" value="KAK4149874.1"/>
    <property type="molecule type" value="Genomic_DNA"/>
</dbReference>
<proteinExistence type="predicted"/>
<evidence type="ECO:0000313" key="2">
    <source>
        <dbReference type="EMBL" id="KAK4149874.1"/>
    </source>
</evidence>
<feature type="chain" id="PRO_5042872620" evidence="1">
    <location>
        <begin position="18"/>
        <end position="141"/>
    </location>
</feature>
<dbReference type="PANTHER" id="PTHR34618:SF3">
    <property type="entry name" value="GEGH 16 PROTEIN"/>
    <property type="match status" value="1"/>
</dbReference>
<evidence type="ECO:0000313" key="3">
    <source>
        <dbReference type="Proteomes" id="UP001302745"/>
    </source>
</evidence>
<dbReference type="Proteomes" id="UP001302745">
    <property type="component" value="Unassembled WGS sequence"/>
</dbReference>